<sequence length="258" mass="28003">MTERTGFTIPGLTLEMLGRLLGVPVRGYPLELPYPGGDRLTTLRAAERAHEELVANGLADEHQLKEEVREAVLLLGEPEVAVGILANDDRGEWLARAASGGDRAVLVEQLGDTVEFTWLPGEDWHFRLAGMLPSMRPAPGNAVSTTRAASNEPMADDGPDPVLLHNGRTARGSSDMRDVARVFAARRNGSGHFAPHVTGPSGDLRELPALSWVDTELGCYAVRDEPVRGHNRTTFTPVDNSELGRLLRDHLTTGGPRR</sequence>
<keyword evidence="3" id="KW-0963">Cytoplasm</keyword>
<protein>
    <submittedName>
        <fullName evidence="6">ESX secretion-associated protein EspG</fullName>
    </submittedName>
</protein>
<name>A0A099DAC7_9ACTN</name>
<gene>
    <name evidence="6" type="ORF">CDG81_21790</name>
    <name evidence="7" type="ORF">IL38_03075</name>
</gene>
<evidence type="ECO:0000313" key="7">
    <source>
        <dbReference type="EMBL" id="KGI82861.1"/>
    </source>
</evidence>
<dbReference type="EMBL" id="JPMV01000009">
    <property type="protein sequence ID" value="KGI82861.1"/>
    <property type="molecule type" value="Genomic_DNA"/>
</dbReference>
<evidence type="ECO:0000256" key="2">
    <source>
        <dbReference type="ARBA" id="ARBA00006411"/>
    </source>
</evidence>
<dbReference type="eggNOG" id="ENOG5033SCZ">
    <property type="taxonomic scope" value="Bacteria"/>
</dbReference>
<evidence type="ECO:0000313" key="9">
    <source>
        <dbReference type="Proteomes" id="UP000215043"/>
    </source>
</evidence>
<proteinExistence type="inferred from homology"/>
<evidence type="ECO:0000313" key="6">
    <source>
        <dbReference type="EMBL" id="ASU80468.1"/>
    </source>
</evidence>
<dbReference type="KEGG" id="aey:CDG81_21790"/>
<organism evidence="6 9">
    <name type="scientific">Actinopolyspora erythraea</name>
    <dbReference type="NCBI Taxonomy" id="414996"/>
    <lineage>
        <taxon>Bacteria</taxon>
        <taxon>Bacillati</taxon>
        <taxon>Actinomycetota</taxon>
        <taxon>Actinomycetes</taxon>
        <taxon>Actinopolysporales</taxon>
        <taxon>Actinopolysporaceae</taxon>
        <taxon>Actinopolyspora</taxon>
    </lineage>
</organism>
<dbReference type="Proteomes" id="UP000029737">
    <property type="component" value="Unassembled WGS sequence"/>
</dbReference>
<keyword evidence="4" id="KW-0143">Chaperone</keyword>
<evidence type="ECO:0000256" key="1">
    <source>
        <dbReference type="ARBA" id="ARBA00004496"/>
    </source>
</evidence>
<evidence type="ECO:0000256" key="5">
    <source>
        <dbReference type="SAM" id="MobiDB-lite"/>
    </source>
</evidence>
<dbReference type="AlphaFoldDB" id="A0A099DAC7"/>
<feature type="region of interest" description="Disordered" evidence="5">
    <location>
        <begin position="139"/>
        <end position="162"/>
    </location>
</feature>
<dbReference type="HOGENOM" id="CLU_088487_0_1_11"/>
<reference evidence="6 9" key="2">
    <citation type="submission" date="2017-08" db="EMBL/GenBank/DDBJ databases">
        <title>The complete genome sequence of moderately halophilic actinomycete Actinopolyspora erythraea YIM 90600, the producer of novel erythromycin, novel actinopolysporins A-C and tubercidin.</title>
        <authorList>
            <person name="Yin M."/>
            <person name="Tang S."/>
        </authorList>
    </citation>
    <scope>NUCLEOTIDE SEQUENCE [LARGE SCALE GENOMIC DNA]</scope>
    <source>
        <strain evidence="6 9">YIM 90600</strain>
    </source>
</reference>
<accession>A0A099DAC7</accession>
<keyword evidence="8" id="KW-1185">Reference proteome</keyword>
<reference evidence="7 8" key="1">
    <citation type="journal article" date="2014" name="PLoS ONE">
        <title>Identification and Characterization of a New Erythromycin Biosynthetic Gene Cluster in Actinopolyspora erythraea YIM90600, a Novel Erythronolide-Producing Halophilic Actinomycete Isolated from Salt Field.</title>
        <authorList>
            <person name="Chen D."/>
            <person name="Feng J."/>
            <person name="Huang L."/>
            <person name="Zhang Q."/>
            <person name="Wu J."/>
            <person name="Zhu X."/>
            <person name="Duan Y."/>
            <person name="Xu Z."/>
        </authorList>
    </citation>
    <scope>NUCLEOTIDE SEQUENCE [LARGE SCALE GENOMIC DNA]</scope>
    <source>
        <strain evidence="7 8">YIM90600</strain>
    </source>
</reference>
<dbReference type="InterPro" id="IPR025734">
    <property type="entry name" value="EspG"/>
</dbReference>
<evidence type="ECO:0000256" key="3">
    <source>
        <dbReference type="ARBA" id="ARBA00022490"/>
    </source>
</evidence>
<comment type="subcellular location">
    <subcellularLocation>
        <location evidence="1">Cytoplasm</location>
    </subcellularLocation>
</comment>
<dbReference type="Proteomes" id="UP000215043">
    <property type="component" value="Chromosome"/>
</dbReference>
<evidence type="ECO:0000313" key="8">
    <source>
        <dbReference type="Proteomes" id="UP000029737"/>
    </source>
</evidence>
<dbReference type="EMBL" id="CP022752">
    <property type="protein sequence ID" value="ASU80468.1"/>
    <property type="molecule type" value="Genomic_DNA"/>
</dbReference>
<dbReference type="Pfam" id="PF14011">
    <property type="entry name" value="ESX-1_EspG"/>
    <property type="match status" value="1"/>
</dbReference>
<evidence type="ECO:0000256" key="4">
    <source>
        <dbReference type="ARBA" id="ARBA00023186"/>
    </source>
</evidence>
<comment type="similarity">
    <text evidence="2">Belongs to the EspG family.</text>
</comment>